<evidence type="ECO:0000313" key="3">
    <source>
        <dbReference type="Proteomes" id="UP001408356"/>
    </source>
</evidence>
<feature type="region of interest" description="Disordered" evidence="1">
    <location>
        <begin position="243"/>
        <end position="306"/>
    </location>
</feature>
<comment type="caution">
    <text evidence="2">The sequence shown here is derived from an EMBL/GenBank/DDBJ whole genome shotgun (WGS) entry which is preliminary data.</text>
</comment>
<dbReference type="Proteomes" id="UP001408356">
    <property type="component" value="Unassembled WGS sequence"/>
</dbReference>
<sequence>MSNQYDSSLIDDMIRVANKNAEFKIGVSAGIGGSRHFMFTPEAVQYRTGLMVADLDNINRPRTARRSSSTTTASTSDDSVFDESASYVESEYSTAPTTISSRSYLENVNFVVGNMPINEPHGLPCEFAGYSGCEANFPLDDFDSWFDHIVGHHLRNELPAKCLCWFCDEIVFFAKEHRDRRTNFVKRMEHIHNHFIDHGVTLEQVRPDYHILDHFLLHRLVSEETNRRARGYNEGNVPHVADIYPHDFVPPPRTRSSQEPWPVGHISRRDTQQGSARVGQRSRQEPRFRSNYFSASRTSTSNRQER</sequence>
<organism evidence="2 3">
    <name type="scientific">Seiridium unicorne</name>
    <dbReference type="NCBI Taxonomy" id="138068"/>
    <lineage>
        <taxon>Eukaryota</taxon>
        <taxon>Fungi</taxon>
        <taxon>Dikarya</taxon>
        <taxon>Ascomycota</taxon>
        <taxon>Pezizomycotina</taxon>
        <taxon>Sordariomycetes</taxon>
        <taxon>Xylariomycetidae</taxon>
        <taxon>Amphisphaeriales</taxon>
        <taxon>Sporocadaceae</taxon>
        <taxon>Seiridium</taxon>
    </lineage>
</organism>
<accession>A0ABR2US69</accession>
<feature type="compositionally biased region" description="Polar residues" evidence="1">
    <location>
        <begin position="291"/>
        <end position="306"/>
    </location>
</feature>
<keyword evidence="3" id="KW-1185">Reference proteome</keyword>
<proteinExistence type="predicted"/>
<evidence type="ECO:0000256" key="1">
    <source>
        <dbReference type="SAM" id="MobiDB-lite"/>
    </source>
</evidence>
<protein>
    <submittedName>
        <fullName evidence="2">C2H2-type domain-containing protein</fullName>
    </submittedName>
</protein>
<dbReference type="EMBL" id="JARVKF010000397">
    <property type="protein sequence ID" value="KAK9417517.1"/>
    <property type="molecule type" value="Genomic_DNA"/>
</dbReference>
<gene>
    <name evidence="2" type="ORF">SUNI508_08668</name>
</gene>
<reference evidence="2 3" key="1">
    <citation type="journal article" date="2024" name="J. Plant Pathol.">
        <title>Sequence and assembly of the genome of Seiridium unicorne, isolate CBS 538.82, causal agent of cypress canker disease.</title>
        <authorList>
            <person name="Scali E."/>
            <person name="Rocca G.D."/>
            <person name="Danti R."/>
            <person name="Garbelotto M."/>
            <person name="Barberini S."/>
            <person name="Baroncelli R."/>
            <person name="Emiliani G."/>
        </authorList>
    </citation>
    <scope>NUCLEOTIDE SEQUENCE [LARGE SCALE GENOMIC DNA]</scope>
    <source>
        <strain evidence="2 3">BM-138-508</strain>
    </source>
</reference>
<name>A0ABR2US69_9PEZI</name>
<evidence type="ECO:0000313" key="2">
    <source>
        <dbReference type="EMBL" id="KAK9417517.1"/>
    </source>
</evidence>